<keyword evidence="1" id="KW-1133">Transmembrane helix</keyword>
<feature type="transmembrane region" description="Helical" evidence="1">
    <location>
        <begin position="82"/>
        <end position="102"/>
    </location>
</feature>
<name>A0ABS9H391_9BACL</name>
<organism evidence="2 3">
    <name type="scientific">Pseudalkalibacillus berkeleyi</name>
    <dbReference type="NCBI Taxonomy" id="1069813"/>
    <lineage>
        <taxon>Bacteria</taxon>
        <taxon>Bacillati</taxon>
        <taxon>Bacillota</taxon>
        <taxon>Bacilli</taxon>
        <taxon>Bacillales</taxon>
        <taxon>Fictibacillaceae</taxon>
        <taxon>Pseudalkalibacillus</taxon>
    </lineage>
</organism>
<dbReference type="Proteomes" id="UP001649381">
    <property type="component" value="Unassembled WGS sequence"/>
</dbReference>
<dbReference type="EMBL" id="JAKIJS010000001">
    <property type="protein sequence ID" value="MCF6138290.1"/>
    <property type="molecule type" value="Genomic_DNA"/>
</dbReference>
<dbReference type="RefSeq" id="WP_236334598.1">
    <property type="nucleotide sequence ID" value="NZ_JAKIJS010000001.1"/>
</dbReference>
<feature type="transmembrane region" description="Helical" evidence="1">
    <location>
        <begin position="31"/>
        <end position="50"/>
    </location>
</feature>
<sequence length="107" mass="12164">MRYLFILVTIAFNGAVSWLFSKLVGWSFMESMFLCGLLMFGIVWFVLLGLNRSTNMMDATIKGTTGISTGEMKTFKIQFNPFMIGSIVYLLTSGVITFIYYLPYFTS</sequence>
<keyword evidence="1" id="KW-0472">Membrane</keyword>
<accession>A0ABS9H391</accession>
<evidence type="ECO:0000256" key="1">
    <source>
        <dbReference type="SAM" id="Phobius"/>
    </source>
</evidence>
<comment type="caution">
    <text evidence="2">The sequence shown here is derived from an EMBL/GenBank/DDBJ whole genome shotgun (WGS) entry which is preliminary data.</text>
</comment>
<reference evidence="2 3" key="1">
    <citation type="submission" date="2022-01" db="EMBL/GenBank/DDBJ databases">
        <title>Alkalihalobacillus sp. EGI L200015, a novel bacterium isolated from a salt lake sediment.</title>
        <authorList>
            <person name="Gao L."/>
            <person name="Fang B.-Z."/>
            <person name="Li W.-J."/>
        </authorList>
    </citation>
    <scope>NUCLEOTIDE SEQUENCE [LARGE SCALE GENOMIC DNA]</scope>
    <source>
        <strain evidence="2 3">KCTC 12718</strain>
    </source>
</reference>
<proteinExistence type="predicted"/>
<keyword evidence="3" id="KW-1185">Reference proteome</keyword>
<protein>
    <recommendedName>
        <fullName evidence="4">DUF3899 domain-containing protein</fullName>
    </recommendedName>
</protein>
<evidence type="ECO:0008006" key="4">
    <source>
        <dbReference type="Google" id="ProtNLM"/>
    </source>
</evidence>
<keyword evidence="1" id="KW-0812">Transmembrane</keyword>
<gene>
    <name evidence="2" type="ORF">L2716_11185</name>
</gene>
<evidence type="ECO:0000313" key="3">
    <source>
        <dbReference type="Proteomes" id="UP001649381"/>
    </source>
</evidence>
<evidence type="ECO:0000313" key="2">
    <source>
        <dbReference type="EMBL" id="MCF6138290.1"/>
    </source>
</evidence>